<evidence type="ECO:0008006" key="3">
    <source>
        <dbReference type="Google" id="ProtNLM"/>
    </source>
</evidence>
<evidence type="ECO:0000313" key="2">
    <source>
        <dbReference type="Proteomes" id="UP000316252"/>
    </source>
</evidence>
<evidence type="ECO:0000313" key="1">
    <source>
        <dbReference type="EMBL" id="TPW76559.1"/>
    </source>
</evidence>
<reference evidence="1 2" key="1">
    <citation type="submission" date="2019-06" db="EMBL/GenBank/DDBJ databases">
        <authorList>
            <person name="Li F."/>
        </authorList>
    </citation>
    <scope>NUCLEOTIDE SEQUENCE [LARGE SCALE GENOMIC DNA]</scope>
    <source>
        <strain evidence="1 2">10F1D-1</strain>
    </source>
</reference>
<dbReference type="AlphaFoldDB" id="A0A506Y863"/>
<keyword evidence="2" id="KW-1185">Reference proteome</keyword>
<dbReference type="InterPro" id="IPR008930">
    <property type="entry name" value="Terpenoid_cyclase/PrenylTrfase"/>
</dbReference>
<accession>A0A506Y863</accession>
<name>A0A506Y863_9MICO</name>
<organism evidence="1 2">
    <name type="scientific">Schumannella soli</name>
    <dbReference type="NCBI Taxonomy" id="2590779"/>
    <lineage>
        <taxon>Bacteria</taxon>
        <taxon>Bacillati</taxon>
        <taxon>Actinomycetota</taxon>
        <taxon>Actinomycetes</taxon>
        <taxon>Micrococcales</taxon>
        <taxon>Microbacteriaceae</taxon>
        <taxon>Schumannella</taxon>
    </lineage>
</organism>
<dbReference type="Proteomes" id="UP000316252">
    <property type="component" value="Unassembled WGS sequence"/>
</dbReference>
<proteinExistence type="predicted"/>
<dbReference type="OrthoDB" id="370326at2"/>
<dbReference type="Gene3D" id="1.50.10.20">
    <property type="match status" value="1"/>
</dbReference>
<dbReference type="EMBL" id="VHQG01000002">
    <property type="protein sequence ID" value="TPW76559.1"/>
    <property type="molecule type" value="Genomic_DNA"/>
</dbReference>
<protein>
    <recommendedName>
        <fullName evidence="3">Squalene cyclase C-terminal domain-containing protein</fullName>
    </recommendedName>
</protein>
<dbReference type="SUPFAM" id="SSF48239">
    <property type="entry name" value="Terpenoid cyclases/Protein prenyltransferases"/>
    <property type="match status" value="1"/>
</dbReference>
<sequence length="361" mass="38393">MLADDGPDAADPAVRWQALRDLSDAAPVEVAGVRARASIEGWGDALLARQEASGDFGGVGDEGERWRYDLYSLIQLRLLRPDPADARIRSAIELVRDRVTWGPWHAESPFFSGETEPCINGNALAIGAYFSGASESADGLPIIEGTISEPLAARLLGEQLPDGGWNCEAPDGSAVSSFHSTICVLDGLLEYELAGGVQSADAIAARHRAEQYLLERRLFLGLRSGEVVDAAMTHFEFPYRWRYDVLRGLDHFVRAYPGGAATVGGGAAAGGGAAVVGGAASGDGEVDARLAPALDLLERRRGLDGRWTLGLAPGGEGADVDAVRHFGEEHEYQTPMESGGGAPSRWNTFRALRALRWAGRG</sequence>
<gene>
    <name evidence="1" type="ORF">FJ657_06815</name>
</gene>
<comment type="caution">
    <text evidence="1">The sequence shown here is derived from an EMBL/GenBank/DDBJ whole genome shotgun (WGS) entry which is preliminary data.</text>
</comment>